<evidence type="ECO:0000313" key="3">
    <source>
        <dbReference type="EMBL" id="UQC87635.1"/>
    </source>
</evidence>
<dbReference type="PRINTS" id="PR00111">
    <property type="entry name" value="ABHYDROLASE"/>
</dbReference>
<dbReference type="SUPFAM" id="SSF53474">
    <property type="entry name" value="alpha/beta-Hydrolases"/>
    <property type="match status" value="1"/>
</dbReference>
<organism evidence="3 4">
    <name type="scientific">Colletotrichum lupini</name>
    <dbReference type="NCBI Taxonomy" id="145971"/>
    <lineage>
        <taxon>Eukaryota</taxon>
        <taxon>Fungi</taxon>
        <taxon>Dikarya</taxon>
        <taxon>Ascomycota</taxon>
        <taxon>Pezizomycotina</taxon>
        <taxon>Sordariomycetes</taxon>
        <taxon>Hypocreomycetidae</taxon>
        <taxon>Glomerellales</taxon>
        <taxon>Glomerellaceae</taxon>
        <taxon>Colletotrichum</taxon>
        <taxon>Colletotrichum acutatum species complex</taxon>
    </lineage>
</organism>
<accession>A0A9Q8WM27</accession>
<gene>
    <name evidence="3" type="ORF">CLUP02_13153</name>
</gene>
<protein>
    <recommendedName>
        <fullName evidence="2">AB hydrolase-1 domain-containing protein</fullName>
    </recommendedName>
</protein>
<dbReference type="Gene3D" id="3.40.50.1820">
    <property type="entry name" value="alpha/beta hydrolase"/>
    <property type="match status" value="1"/>
</dbReference>
<dbReference type="AlphaFoldDB" id="A0A9Q8WM27"/>
<dbReference type="GeneID" id="73347107"/>
<feature type="region of interest" description="Disordered" evidence="1">
    <location>
        <begin position="502"/>
        <end position="530"/>
    </location>
</feature>
<dbReference type="EMBL" id="CP019479">
    <property type="protein sequence ID" value="UQC87635.1"/>
    <property type="molecule type" value="Genomic_DNA"/>
</dbReference>
<dbReference type="InterPro" id="IPR050471">
    <property type="entry name" value="AB_hydrolase"/>
</dbReference>
<dbReference type="Proteomes" id="UP000830671">
    <property type="component" value="Chromosome 7"/>
</dbReference>
<evidence type="ECO:0000259" key="2">
    <source>
        <dbReference type="Pfam" id="PF00561"/>
    </source>
</evidence>
<keyword evidence="4" id="KW-1185">Reference proteome</keyword>
<feature type="compositionally biased region" description="Polar residues" evidence="1">
    <location>
        <begin position="513"/>
        <end position="530"/>
    </location>
</feature>
<dbReference type="KEGG" id="clup:CLUP02_13153"/>
<evidence type="ECO:0000313" key="4">
    <source>
        <dbReference type="Proteomes" id="UP000830671"/>
    </source>
</evidence>
<name>A0A9Q8WM27_9PEZI</name>
<evidence type="ECO:0000256" key="1">
    <source>
        <dbReference type="SAM" id="MobiDB-lite"/>
    </source>
</evidence>
<sequence length="530" mass="58680">MQQDTTHHDDVLPRNGSNPLRQLKLFFTNIYLEDPETGILISFGSSVYALFNIQSSHNPQRTLFTIGMSTYQTVETQYVAVDNTRIAYRRIGVKSQVPLLYINHLRGSMDTLDPLLFNTIAKSREVIVYDSFGIGHSEGEVPSSTEVMASIAAKFLATLGVSKADVIGFSMGGGVAQILAWDYPQLVRKLILAGTQPGVGEGVVLPPREVLESAGTANDEPPTKEDMFHLFYHPSETSVALGEAWWKRIHERKVDGEERREYLIGPGARAQLNAIFSFTVDTDNFERMKTIKAPTLVTNGHTDIMSPTSNSFTLQQNLSDAQLIIYPDAGHGHLFQSDLFQAIQRPSRYVQRMVKSSIYLKLVKMHLSPFFQLIVAALITPGMALPTEVKETGQAATSHAPPTAMADSISAKEFDGTMTTVSTSTRCIHASLRPFCPALCGITSIAGDDVYWECVPTTYHEEIWTGNLATFSFQRDPRRNLDTSTDPYHYECGIDILSLPRQSSDKAKDSDETLGTNSTISSSRQNICHK</sequence>
<dbReference type="Pfam" id="PF00561">
    <property type="entry name" value="Abhydrolase_1"/>
    <property type="match status" value="1"/>
</dbReference>
<feature type="domain" description="AB hydrolase-1" evidence="2">
    <location>
        <begin position="116"/>
        <end position="333"/>
    </location>
</feature>
<dbReference type="InterPro" id="IPR000073">
    <property type="entry name" value="AB_hydrolase_1"/>
</dbReference>
<dbReference type="PANTHER" id="PTHR43433">
    <property type="entry name" value="HYDROLASE, ALPHA/BETA FOLD FAMILY PROTEIN"/>
    <property type="match status" value="1"/>
</dbReference>
<dbReference type="InterPro" id="IPR029058">
    <property type="entry name" value="AB_hydrolase_fold"/>
</dbReference>
<dbReference type="PANTHER" id="PTHR43433:SF5">
    <property type="entry name" value="AB HYDROLASE-1 DOMAIN-CONTAINING PROTEIN"/>
    <property type="match status" value="1"/>
</dbReference>
<proteinExistence type="predicted"/>
<reference evidence="3" key="1">
    <citation type="journal article" date="2021" name="Mol. Plant Microbe Interact.">
        <title>Complete Genome Sequence of the Plant-Pathogenic Fungus Colletotrichum lupini.</title>
        <authorList>
            <person name="Baroncelli R."/>
            <person name="Pensec F."/>
            <person name="Da Lio D."/>
            <person name="Boufleur T."/>
            <person name="Vicente I."/>
            <person name="Sarrocco S."/>
            <person name="Picot A."/>
            <person name="Baraldi E."/>
            <person name="Sukno S."/>
            <person name="Thon M."/>
            <person name="Le Floch G."/>
        </authorList>
    </citation>
    <scope>NUCLEOTIDE SEQUENCE</scope>
    <source>
        <strain evidence="3">IMI 504893</strain>
    </source>
</reference>
<dbReference type="RefSeq" id="XP_049149243.1">
    <property type="nucleotide sequence ID" value="XM_049292097.1"/>
</dbReference>